<comment type="caution">
    <text evidence="1">The sequence shown here is derived from an EMBL/GenBank/DDBJ whole genome shotgun (WGS) entry which is preliminary data.</text>
</comment>
<dbReference type="EMBL" id="VSSQ01057557">
    <property type="protein sequence ID" value="MPN11352.1"/>
    <property type="molecule type" value="Genomic_DNA"/>
</dbReference>
<sequence length="175" mass="19749">MGVVGRKLWVDQIRYVEQLFRAGEIRDIGVDLARINRVAFQTVHLGAFDLAIPVGAFDQADHQAATAAGGQIDQVIDDERATFLVRLNDETNTVPASQFRFKTQFFQQIEGDLQSVCLFSINIDTDVVLAGQQSKRLQTRIEFIHHAVILRAAITRMQRRQLDRNARPFIDAATI</sequence>
<dbReference type="AlphaFoldDB" id="A0A645FCW3"/>
<reference evidence="1" key="1">
    <citation type="submission" date="2019-08" db="EMBL/GenBank/DDBJ databases">
        <authorList>
            <person name="Kucharzyk K."/>
            <person name="Murdoch R.W."/>
            <person name="Higgins S."/>
            <person name="Loffler F."/>
        </authorList>
    </citation>
    <scope>NUCLEOTIDE SEQUENCE</scope>
</reference>
<gene>
    <name evidence="1" type="ORF">SDC9_158653</name>
</gene>
<protein>
    <submittedName>
        <fullName evidence="1">Uncharacterized protein</fullName>
    </submittedName>
</protein>
<proteinExistence type="predicted"/>
<accession>A0A645FCW3</accession>
<name>A0A645FCW3_9ZZZZ</name>
<organism evidence="1">
    <name type="scientific">bioreactor metagenome</name>
    <dbReference type="NCBI Taxonomy" id="1076179"/>
    <lineage>
        <taxon>unclassified sequences</taxon>
        <taxon>metagenomes</taxon>
        <taxon>ecological metagenomes</taxon>
    </lineage>
</organism>
<evidence type="ECO:0000313" key="1">
    <source>
        <dbReference type="EMBL" id="MPN11352.1"/>
    </source>
</evidence>